<feature type="region of interest" description="Disordered" evidence="1">
    <location>
        <begin position="266"/>
        <end position="291"/>
    </location>
</feature>
<dbReference type="CDD" id="cd00037">
    <property type="entry name" value="CLECT"/>
    <property type="match status" value="2"/>
</dbReference>
<organism evidence="4 5">
    <name type="scientific">Ridgeia piscesae</name>
    <name type="common">Tubeworm</name>
    <dbReference type="NCBI Taxonomy" id="27915"/>
    <lineage>
        <taxon>Eukaryota</taxon>
        <taxon>Metazoa</taxon>
        <taxon>Spiralia</taxon>
        <taxon>Lophotrochozoa</taxon>
        <taxon>Annelida</taxon>
        <taxon>Polychaeta</taxon>
        <taxon>Sedentaria</taxon>
        <taxon>Canalipalpata</taxon>
        <taxon>Sabellida</taxon>
        <taxon>Siboglinidae</taxon>
        <taxon>Ridgeia</taxon>
    </lineage>
</organism>
<feature type="domain" description="C-type lectin" evidence="3">
    <location>
        <begin position="122"/>
        <end position="234"/>
    </location>
</feature>
<dbReference type="SUPFAM" id="SSF56436">
    <property type="entry name" value="C-type lectin-like"/>
    <property type="match status" value="2"/>
</dbReference>
<comment type="caution">
    <text evidence="4">The sequence shown here is derived from an EMBL/GenBank/DDBJ whole genome shotgun (WGS) entry which is preliminary data.</text>
</comment>
<dbReference type="EMBL" id="JAODUO010000194">
    <property type="protein sequence ID" value="KAK2186637.1"/>
    <property type="molecule type" value="Genomic_DNA"/>
</dbReference>
<evidence type="ECO:0000259" key="3">
    <source>
        <dbReference type="PROSITE" id="PS50041"/>
    </source>
</evidence>
<dbReference type="AlphaFoldDB" id="A0AAD9P200"/>
<dbReference type="Gene3D" id="3.10.100.10">
    <property type="entry name" value="Mannose-Binding Protein A, subunit A"/>
    <property type="match status" value="2"/>
</dbReference>
<dbReference type="InterPro" id="IPR050111">
    <property type="entry name" value="C-type_lectin/snaclec_domain"/>
</dbReference>
<evidence type="ECO:0000313" key="5">
    <source>
        <dbReference type="Proteomes" id="UP001209878"/>
    </source>
</evidence>
<protein>
    <recommendedName>
        <fullName evidence="3">C-type lectin domain-containing protein</fullName>
    </recommendedName>
</protein>
<feature type="domain" description="C-type lectin" evidence="3">
    <location>
        <begin position="31"/>
        <end position="133"/>
    </location>
</feature>
<dbReference type="InterPro" id="IPR001304">
    <property type="entry name" value="C-type_lectin-like"/>
</dbReference>
<keyword evidence="5" id="KW-1185">Reference proteome</keyword>
<dbReference type="InterPro" id="IPR016187">
    <property type="entry name" value="CTDL_fold"/>
</dbReference>
<reference evidence="4" key="1">
    <citation type="journal article" date="2023" name="Mol. Biol. Evol.">
        <title>Third-Generation Sequencing Reveals the Adaptive Role of the Epigenome in Three Deep-Sea Polychaetes.</title>
        <authorList>
            <person name="Perez M."/>
            <person name="Aroh O."/>
            <person name="Sun Y."/>
            <person name="Lan Y."/>
            <person name="Juniper S.K."/>
            <person name="Young C.R."/>
            <person name="Angers B."/>
            <person name="Qian P.Y."/>
        </authorList>
    </citation>
    <scope>NUCLEOTIDE SEQUENCE</scope>
    <source>
        <strain evidence="4">R07B-5</strain>
    </source>
</reference>
<feature type="signal peptide" evidence="2">
    <location>
        <begin position="1"/>
        <end position="22"/>
    </location>
</feature>
<gene>
    <name evidence="4" type="ORF">NP493_194g06015</name>
</gene>
<evidence type="ECO:0000256" key="1">
    <source>
        <dbReference type="SAM" id="MobiDB-lite"/>
    </source>
</evidence>
<name>A0AAD9P200_RIDPI</name>
<evidence type="ECO:0000313" key="4">
    <source>
        <dbReference type="EMBL" id="KAK2186637.1"/>
    </source>
</evidence>
<feature type="chain" id="PRO_5042029674" description="C-type lectin domain-containing protein" evidence="2">
    <location>
        <begin position="23"/>
        <end position="332"/>
    </location>
</feature>
<keyword evidence="2" id="KW-0732">Signal</keyword>
<proteinExistence type="predicted"/>
<accession>A0AAD9P200</accession>
<dbReference type="SMART" id="SM00034">
    <property type="entry name" value="CLECT"/>
    <property type="match status" value="1"/>
</dbReference>
<dbReference type="PROSITE" id="PS50041">
    <property type="entry name" value="C_TYPE_LECTIN_2"/>
    <property type="match status" value="2"/>
</dbReference>
<evidence type="ECO:0000256" key="2">
    <source>
        <dbReference type="SAM" id="SignalP"/>
    </source>
</evidence>
<sequence length="332" mass="35926">MWTATLVFRLSLAAWTIFCVHGQSCPSSHIVGTTCYRPQSTPASWTDAENDCQRQGGHLAAADSSSKQTTLQLLMAADGLTDVWLGGQLETALYDKGIWKWVVAYNNCNGGGSSGQTGYLLLNTSCVYVTTSKATWFTARTKCQQRGGDLLKIGSAVIQDAINTRFDLAPNTRTFWIGLSRRGWFWTSGQPFTYFNWKADSPNGDGGNCLRAAESDQYRWSNSKCSSTRAYYCLTAYTSTPNPNPVTSTPLPKHVTSTIAGKVLTTAGGSGSQNNGSGAVPNTGKSTGGTIGGLSTVDLGKIPASFRRHHVTCTRQERWMLSCCVNLDWCAF</sequence>
<dbReference type="PANTHER" id="PTHR22803">
    <property type="entry name" value="MANNOSE, PHOSPHOLIPASE, LECTIN RECEPTOR RELATED"/>
    <property type="match status" value="1"/>
</dbReference>
<dbReference type="Pfam" id="PF00059">
    <property type="entry name" value="Lectin_C"/>
    <property type="match status" value="1"/>
</dbReference>
<dbReference type="InterPro" id="IPR016186">
    <property type="entry name" value="C-type_lectin-like/link_sf"/>
</dbReference>
<dbReference type="Proteomes" id="UP001209878">
    <property type="component" value="Unassembled WGS sequence"/>
</dbReference>